<accession>A0A1S8MNZ0</accession>
<organism evidence="5 6">
    <name type="scientific">Clostridium saccharobutylicum</name>
    <dbReference type="NCBI Taxonomy" id="169679"/>
    <lineage>
        <taxon>Bacteria</taxon>
        <taxon>Bacillati</taxon>
        <taxon>Bacillota</taxon>
        <taxon>Clostridia</taxon>
        <taxon>Eubacteriales</taxon>
        <taxon>Clostridiaceae</taxon>
        <taxon>Clostridium</taxon>
    </lineage>
</organism>
<evidence type="ECO:0000259" key="4">
    <source>
        <dbReference type="Pfam" id="PF20693"/>
    </source>
</evidence>
<keyword evidence="1" id="KW-0175">Coiled coil</keyword>
<proteinExistence type="predicted"/>
<gene>
    <name evidence="5" type="ORF">CLOSAC_44730</name>
</gene>
<evidence type="ECO:0000313" key="6">
    <source>
        <dbReference type="Proteomes" id="UP000191154"/>
    </source>
</evidence>
<keyword evidence="3" id="KW-1133">Transmembrane helix</keyword>
<evidence type="ECO:0000256" key="2">
    <source>
        <dbReference type="SAM" id="MobiDB-lite"/>
    </source>
</evidence>
<feature type="domain" description="YobI-like P-loop NTPase" evidence="4">
    <location>
        <begin position="22"/>
        <end position="412"/>
    </location>
</feature>
<feature type="transmembrane region" description="Helical" evidence="3">
    <location>
        <begin position="139"/>
        <end position="162"/>
    </location>
</feature>
<feature type="coiled-coil region" evidence="1">
    <location>
        <begin position="419"/>
        <end position="446"/>
    </location>
</feature>
<feature type="region of interest" description="Disordered" evidence="2">
    <location>
        <begin position="73"/>
        <end position="92"/>
    </location>
</feature>
<protein>
    <recommendedName>
        <fullName evidence="4">YobI-like P-loop NTPase domain-containing protein</fullName>
    </recommendedName>
</protein>
<evidence type="ECO:0000256" key="1">
    <source>
        <dbReference type="SAM" id="Coils"/>
    </source>
</evidence>
<feature type="coiled-coil region" evidence="1">
    <location>
        <begin position="529"/>
        <end position="556"/>
    </location>
</feature>
<keyword evidence="3" id="KW-0812">Transmembrane</keyword>
<evidence type="ECO:0000313" key="5">
    <source>
        <dbReference type="EMBL" id="OOM05894.1"/>
    </source>
</evidence>
<comment type="caution">
    <text evidence="5">The sequence shown here is derived from an EMBL/GenBank/DDBJ whole genome shotgun (WGS) entry which is preliminary data.</text>
</comment>
<dbReference type="Proteomes" id="UP000191154">
    <property type="component" value="Unassembled WGS sequence"/>
</dbReference>
<name>A0A1S8MNZ0_CLOSA</name>
<evidence type="ECO:0000256" key="3">
    <source>
        <dbReference type="SAM" id="Phobius"/>
    </source>
</evidence>
<dbReference type="InterPro" id="IPR048428">
    <property type="entry name" value="YobI-NTPase"/>
</dbReference>
<dbReference type="EMBL" id="LZYZ01000011">
    <property type="protein sequence ID" value="OOM05894.1"/>
    <property type="molecule type" value="Genomic_DNA"/>
</dbReference>
<reference evidence="5 6" key="1">
    <citation type="submission" date="2016-05" db="EMBL/GenBank/DDBJ databases">
        <title>Microbial solvent formation.</title>
        <authorList>
            <person name="Poehlein A."/>
            <person name="Montoya Solano J.D."/>
            <person name="Flitsch S."/>
            <person name="Krabben P."/>
            <person name="Duerre P."/>
            <person name="Daniel R."/>
        </authorList>
    </citation>
    <scope>NUCLEOTIDE SEQUENCE [LARGE SCALE GENOMIC DNA]</scope>
    <source>
        <strain evidence="5 6">L1-8</strain>
    </source>
</reference>
<dbReference type="RefSeq" id="WP_077867427.1">
    <property type="nucleotide sequence ID" value="NZ_LZYZ01000011.1"/>
</dbReference>
<dbReference type="Pfam" id="PF20693">
    <property type="entry name" value="YobI-ATPase"/>
    <property type="match status" value="1"/>
</dbReference>
<keyword evidence="3" id="KW-0472">Membrane</keyword>
<sequence length="1284" mass="152677">MNEEEVHFEKLTPINDYKLGIYEKAMDFIFLHKDIVNVAVTGPYASGKSSMIESYKKKKTDKKFLHISLAHFNDDGNQGEHESNEGDNLGKKSNKEIDENILEGKIINQLIHKIEPKNIPQTNFNIKEKIEKNSIIKKTIVSAIFIVLLFYISFYNFWYITVSNMNESIIKSILKISLNNEALILSGCICTGIISYCIYKSIENQRFNKYLKKLKIQGNEIEIFEDKDESYFDKYLNEVLYLFKNSEVDAIIFEDIDRYDSGLIFEKLREINILVNSRCNKSLKFIYLLKDDMFTSKDRTKFFDYIIPIIPVVDSSNSYDQFIDHFKKGKVYNLLEENFLKDISLYVDDMRLLKNIYNEFYIYHNKLEKDNLKQSDSEKIELDKNKLLGMIVYKNIFPRDFSDLQLGQGFVYCVLESREKFISKEIEEINRKIELLEQENEDINVEHLDSIDELDACYVILNGGEFQINSIDESKFNSRSEFISALKKNNYKCQEHNRYYGGLNERDFQSVFNELEKKEDYKKKKMSITNKLNNKIDTNNKKIKELRNNCANLKGKYMKNIINRKNEDEIFKINFENEIGEKIEFKEIKGSIYFPLIKYLIRNGYINENYSDYMTHFYPNSLTYSDKAFLLSIANRDAKEYSYELINCRLILSRLRLSDFLEKEILNYDLLYYLLKNFSKNKEQLKNFITNIKDNKIIDFISMMFDKEGNENEKVLFVKKFNSEWDEACDWIINEEKFDQKLKRDYIQKTILYSEDNDIEKNNIVVELDNGEEDGVITHYIKGDNEFLSMKVLNIEPVIKKLKLLDANFEYINYDESNKELFLEVYKNELYQINYDMITLILEKIYNISRSDDYKEKNYSLIMSKEDEPLAKCINKYLYSYIKVILDEKPEQIVDELKYALLIINNSELDDELRNSYIQLLQTNIERLIDINDKELWGMLIEKDIVDNTDENLLDYYFEREKQIDDSLIGFINNFKNNFKLETDSINEKYGKDADSKLFVSIVKCNKINDDKYLELLKKFNRYYEIFGILNVDKNKISILIKLQIIRMNADTLIFMRNNYEDSLMEYIVINIDKYLTETLSEDNFEYDEMLKVIDEKIDEDKKIELISFTDKPISISKKSYSNKIKKYILENNFDENDLEYLINIFIDEDEELKKITRKIIIKNIETVIEAKYSVGYELLEELIDDEKINENNKQNLIAISIKNLKNSEIYKCFEKLNMTDYMSLFNRKKPKFEINDSNEKLLRALIDKGIINKFDTYSEDDVEYYIANGKKLIDTEKGVFYDM</sequence>